<organism evidence="2 3">
    <name type="scientific">Desulfatitalea alkaliphila</name>
    <dbReference type="NCBI Taxonomy" id="2929485"/>
    <lineage>
        <taxon>Bacteria</taxon>
        <taxon>Pseudomonadati</taxon>
        <taxon>Thermodesulfobacteriota</taxon>
        <taxon>Desulfobacteria</taxon>
        <taxon>Desulfobacterales</taxon>
        <taxon>Desulfosarcinaceae</taxon>
        <taxon>Desulfatitalea</taxon>
    </lineage>
</organism>
<gene>
    <name evidence="2" type="ORF">MRX98_05750</name>
</gene>
<name>A0AA41UHW1_9BACT</name>
<dbReference type="AlphaFoldDB" id="A0AA41UHW1"/>
<protein>
    <submittedName>
        <fullName evidence="2">Uncharacterized protein</fullName>
    </submittedName>
</protein>
<evidence type="ECO:0000256" key="1">
    <source>
        <dbReference type="SAM" id="MobiDB-lite"/>
    </source>
</evidence>
<keyword evidence="3" id="KW-1185">Reference proteome</keyword>
<dbReference type="RefSeq" id="WP_246903829.1">
    <property type="nucleotide sequence ID" value="NZ_JALJRB010000004.1"/>
</dbReference>
<dbReference type="Proteomes" id="UP001165427">
    <property type="component" value="Unassembled WGS sequence"/>
</dbReference>
<feature type="region of interest" description="Disordered" evidence="1">
    <location>
        <begin position="1"/>
        <end position="64"/>
    </location>
</feature>
<reference evidence="2" key="1">
    <citation type="submission" date="2022-04" db="EMBL/GenBank/DDBJ databases">
        <title>Desulfatitalea alkaliphila sp. nov., a novel anaerobic sulfate-reducing bacterium isolated from terrestrial mud volcano, Taman Peninsula, Russia.</title>
        <authorList>
            <person name="Khomyakova M.A."/>
            <person name="Merkel A.Y."/>
            <person name="Slobodkin A.I."/>
        </authorList>
    </citation>
    <scope>NUCLEOTIDE SEQUENCE</scope>
    <source>
        <strain evidence="2">M08but</strain>
    </source>
</reference>
<dbReference type="EMBL" id="JALJRB010000004">
    <property type="protein sequence ID" value="MCJ8500070.1"/>
    <property type="molecule type" value="Genomic_DNA"/>
</dbReference>
<comment type="caution">
    <text evidence="2">The sequence shown here is derived from an EMBL/GenBank/DDBJ whole genome shotgun (WGS) entry which is preliminary data.</text>
</comment>
<evidence type="ECO:0000313" key="2">
    <source>
        <dbReference type="EMBL" id="MCJ8500070.1"/>
    </source>
</evidence>
<sequence length="96" mass="10818">MINKISEAPLRAVMKTDPIGPIHDQEMNRQRADAQRETRAVESSSQSDAAGSRQTENKPESKYLEEGSKVVFEKYNKAGDVIYRLPPSETPIDERV</sequence>
<accession>A0AA41UHW1</accession>
<evidence type="ECO:0000313" key="3">
    <source>
        <dbReference type="Proteomes" id="UP001165427"/>
    </source>
</evidence>
<feature type="compositionally biased region" description="Basic and acidic residues" evidence="1">
    <location>
        <begin position="23"/>
        <end position="40"/>
    </location>
</feature>
<feature type="compositionally biased region" description="Polar residues" evidence="1">
    <location>
        <begin position="41"/>
        <end position="54"/>
    </location>
</feature>
<feature type="compositionally biased region" description="Basic and acidic residues" evidence="1">
    <location>
        <begin position="55"/>
        <end position="64"/>
    </location>
</feature>
<proteinExistence type="predicted"/>